<dbReference type="GO" id="GO:0031966">
    <property type="term" value="C:mitochondrial membrane"/>
    <property type="evidence" value="ECO:0007669"/>
    <property type="project" value="UniProtKB-SubCell"/>
</dbReference>
<dbReference type="EMBL" id="OOIP01000003">
    <property type="protein sequence ID" value="SPO35839.1"/>
    <property type="molecule type" value="Genomic_DNA"/>
</dbReference>
<organism evidence="5 6">
    <name type="scientific">Pseudozyma flocculosa</name>
    <dbReference type="NCBI Taxonomy" id="84751"/>
    <lineage>
        <taxon>Eukaryota</taxon>
        <taxon>Fungi</taxon>
        <taxon>Dikarya</taxon>
        <taxon>Basidiomycota</taxon>
        <taxon>Ustilaginomycotina</taxon>
        <taxon>Ustilaginomycetes</taxon>
        <taxon>Ustilaginales</taxon>
        <taxon>Ustilaginaceae</taxon>
        <taxon>Pseudozyma</taxon>
    </lineage>
</organism>
<accession>A0A5C3EXD8</accession>
<evidence type="ECO:0000256" key="2">
    <source>
        <dbReference type="ARBA" id="ARBA00023128"/>
    </source>
</evidence>
<dbReference type="OrthoDB" id="2094445at2759"/>
<evidence type="ECO:0000313" key="5">
    <source>
        <dbReference type="EMBL" id="SPO35839.1"/>
    </source>
</evidence>
<feature type="compositionally biased region" description="Low complexity" evidence="4">
    <location>
        <begin position="32"/>
        <end position="46"/>
    </location>
</feature>
<proteinExistence type="predicted"/>
<evidence type="ECO:0000313" key="6">
    <source>
        <dbReference type="Proteomes" id="UP000323386"/>
    </source>
</evidence>
<keyword evidence="6" id="KW-1185">Reference proteome</keyword>
<dbReference type="PANTHER" id="PTHR28074">
    <property type="entry name" value="ATP SYNTHASE SUBUNIT K, MITOCHONDRIAL"/>
    <property type="match status" value="1"/>
</dbReference>
<name>A0A5C3EXD8_9BASI</name>
<dbReference type="Pfam" id="PF11022">
    <property type="entry name" value="ATP19"/>
    <property type="match status" value="1"/>
</dbReference>
<dbReference type="AlphaFoldDB" id="A0A5C3EXD8"/>
<gene>
    <name evidence="5" type="ORF">PSFLO_01310</name>
</gene>
<dbReference type="InterPro" id="IPR021278">
    <property type="entry name" value="ATP19"/>
</dbReference>
<evidence type="ECO:0000256" key="1">
    <source>
        <dbReference type="ARBA" id="ARBA00004325"/>
    </source>
</evidence>
<dbReference type="PANTHER" id="PTHR28074:SF1">
    <property type="entry name" value="ATP SYNTHASE SUBUNIT K, MITOCHONDRIAL"/>
    <property type="match status" value="1"/>
</dbReference>
<dbReference type="Proteomes" id="UP000323386">
    <property type="component" value="Unassembled WGS sequence"/>
</dbReference>
<keyword evidence="3" id="KW-0472">Membrane</keyword>
<protein>
    <submittedName>
        <fullName evidence="5">Uncharacterized protein</fullName>
    </submittedName>
</protein>
<feature type="region of interest" description="Disordered" evidence="4">
    <location>
        <begin position="32"/>
        <end position="64"/>
    </location>
</feature>
<keyword evidence="2" id="KW-0496">Mitochondrion</keyword>
<dbReference type="GO" id="GO:0015986">
    <property type="term" value="P:proton motive force-driven ATP synthesis"/>
    <property type="evidence" value="ECO:0007669"/>
    <property type="project" value="TreeGrafter"/>
</dbReference>
<sequence>MSYTIAGTKILNEYLVLGVLGTYAAIGYSKMAGGSSQPSPAGGASPDSKKAAAPEPPINASSSDEEAFIKQFLAEAEGNGDRLV</sequence>
<evidence type="ECO:0000256" key="3">
    <source>
        <dbReference type="ARBA" id="ARBA00023136"/>
    </source>
</evidence>
<comment type="subcellular location">
    <subcellularLocation>
        <location evidence="1">Mitochondrion membrane</location>
    </subcellularLocation>
</comment>
<evidence type="ECO:0000256" key="4">
    <source>
        <dbReference type="SAM" id="MobiDB-lite"/>
    </source>
</evidence>
<reference evidence="5 6" key="1">
    <citation type="submission" date="2018-03" db="EMBL/GenBank/DDBJ databases">
        <authorList>
            <person name="Guldener U."/>
        </authorList>
    </citation>
    <scope>NUCLEOTIDE SEQUENCE [LARGE SCALE GENOMIC DNA]</scope>
    <source>
        <strain evidence="5 6">DAOM196992</strain>
    </source>
</reference>